<protein>
    <submittedName>
        <fullName evidence="3">Uncharacterized protein</fullName>
    </submittedName>
</protein>
<dbReference type="WBParaSite" id="nRc.2.0.1.t12166-RA">
    <property type="protein sequence ID" value="nRc.2.0.1.t12166-RA"/>
    <property type="gene ID" value="nRc.2.0.1.g12166"/>
</dbReference>
<proteinExistence type="predicted"/>
<evidence type="ECO:0000313" key="3">
    <source>
        <dbReference type="WBParaSite" id="nRc.2.0.1.t12166-RA"/>
    </source>
</evidence>
<name>A0A915IG02_ROMCU</name>
<accession>A0A915IG02</accession>
<evidence type="ECO:0000313" key="2">
    <source>
        <dbReference type="Proteomes" id="UP000887565"/>
    </source>
</evidence>
<feature type="compositionally biased region" description="Low complexity" evidence="1">
    <location>
        <begin position="122"/>
        <end position="134"/>
    </location>
</feature>
<sequence>MFSLTPLSKNLSYSQYKLDSIREQDVGEKAALVKTIWMRDISRIDDDDDDSKMVPPRIIPTRHKIPITHEYQCEQPSDSKDRQKKIQWASTLKCDQLQKEEIESQESSMVDSEKINDEPTTSQQAEMASVQQQQRRTIREYKIPHRRFGKQ</sequence>
<organism evidence="2 3">
    <name type="scientific">Romanomermis culicivorax</name>
    <name type="common">Nematode worm</name>
    <dbReference type="NCBI Taxonomy" id="13658"/>
    <lineage>
        <taxon>Eukaryota</taxon>
        <taxon>Metazoa</taxon>
        <taxon>Ecdysozoa</taxon>
        <taxon>Nematoda</taxon>
        <taxon>Enoplea</taxon>
        <taxon>Dorylaimia</taxon>
        <taxon>Mermithida</taxon>
        <taxon>Mermithoidea</taxon>
        <taxon>Mermithidae</taxon>
        <taxon>Romanomermis</taxon>
    </lineage>
</organism>
<feature type="region of interest" description="Disordered" evidence="1">
    <location>
        <begin position="100"/>
        <end position="151"/>
    </location>
</feature>
<keyword evidence="2" id="KW-1185">Reference proteome</keyword>
<dbReference type="AlphaFoldDB" id="A0A915IG02"/>
<dbReference type="Proteomes" id="UP000887565">
    <property type="component" value="Unplaced"/>
</dbReference>
<evidence type="ECO:0000256" key="1">
    <source>
        <dbReference type="SAM" id="MobiDB-lite"/>
    </source>
</evidence>
<reference evidence="3" key="1">
    <citation type="submission" date="2022-11" db="UniProtKB">
        <authorList>
            <consortium name="WormBaseParasite"/>
        </authorList>
    </citation>
    <scope>IDENTIFICATION</scope>
</reference>